<dbReference type="InterPro" id="IPR045290">
    <property type="entry name" value="MOC1-like"/>
</dbReference>
<name>A0A1W6MSW6_9HYPH</name>
<dbReference type="STRING" id="655015.B1812_05905"/>
<dbReference type="EMBL" id="CP019948">
    <property type="protein sequence ID" value="ARN80684.1"/>
    <property type="molecule type" value="Genomic_DNA"/>
</dbReference>
<dbReference type="PANTHER" id="PTHR36015:SF6">
    <property type="entry name" value="HOLLIDAY JUNCTION RESOLVASE MOC1, CHLOROPLASTIC-RELATED"/>
    <property type="match status" value="1"/>
</dbReference>
<protein>
    <submittedName>
        <fullName evidence="1">Uncharacterized protein</fullName>
    </submittedName>
</protein>
<dbReference type="CDD" id="cd22992">
    <property type="entry name" value="MOC1"/>
    <property type="match status" value="1"/>
</dbReference>
<dbReference type="SUPFAM" id="SSF53098">
    <property type="entry name" value="Ribonuclease H-like"/>
    <property type="match status" value="1"/>
</dbReference>
<gene>
    <name evidence="1" type="ORF">B1812_05905</name>
</gene>
<dbReference type="GO" id="GO:0008821">
    <property type="term" value="F:crossover junction DNA endonuclease activity"/>
    <property type="evidence" value="ECO:0007669"/>
    <property type="project" value="InterPro"/>
</dbReference>
<reference evidence="1 2" key="1">
    <citation type="submission" date="2017-02" db="EMBL/GenBank/DDBJ databases">
        <authorList>
            <person name="Peterson S.W."/>
        </authorList>
    </citation>
    <scope>NUCLEOTIDE SEQUENCE [LARGE SCALE GENOMIC DNA]</scope>
    <source>
        <strain evidence="1 2">S285</strain>
    </source>
</reference>
<dbReference type="OrthoDB" id="573331at2"/>
<dbReference type="RefSeq" id="WP_085770758.1">
    <property type="nucleotide sequence ID" value="NZ_AP027149.1"/>
</dbReference>
<proteinExistence type="predicted"/>
<dbReference type="InterPro" id="IPR036397">
    <property type="entry name" value="RNaseH_sf"/>
</dbReference>
<dbReference type="InterPro" id="IPR012337">
    <property type="entry name" value="RNaseH-like_sf"/>
</dbReference>
<dbReference type="KEGG" id="mbry:B1812_05905"/>
<accession>A0A1W6MSW6</accession>
<organism evidence="1 2">
    <name type="scientific">Methylocystis bryophila</name>
    <dbReference type="NCBI Taxonomy" id="655015"/>
    <lineage>
        <taxon>Bacteria</taxon>
        <taxon>Pseudomonadati</taxon>
        <taxon>Pseudomonadota</taxon>
        <taxon>Alphaproteobacteria</taxon>
        <taxon>Hyphomicrobiales</taxon>
        <taxon>Methylocystaceae</taxon>
        <taxon>Methylocystis</taxon>
    </lineage>
</organism>
<keyword evidence="2" id="KW-1185">Reference proteome</keyword>
<dbReference type="AlphaFoldDB" id="A0A1W6MSW6"/>
<dbReference type="Proteomes" id="UP000193978">
    <property type="component" value="Chromosome"/>
</dbReference>
<sequence length="163" mass="16940">MTNIIGVDLGSKGALALLSPAGELLAVEDMPILRDGPAKRPNVNAPLLAAIIYRWGASKAFVEFVGARPGEGPTGAFAFGRSKGVVEGVCAAAGLPVAFITPPVWKRAVGIPPGKDGAKDAARSEAIRRWPDKAALFARVKDDGRAEAALIAVAGLTRKEHHK</sequence>
<dbReference type="Gene3D" id="3.30.420.10">
    <property type="entry name" value="Ribonuclease H-like superfamily/Ribonuclease H"/>
    <property type="match status" value="1"/>
</dbReference>
<dbReference type="PANTHER" id="PTHR36015">
    <property type="entry name" value="HOLLIDAY JUNCTION RESOLVASE MOC1, CHLOROPLASTIC-RELATED"/>
    <property type="match status" value="1"/>
</dbReference>
<evidence type="ECO:0000313" key="2">
    <source>
        <dbReference type="Proteomes" id="UP000193978"/>
    </source>
</evidence>
<evidence type="ECO:0000313" key="1">
    <source>
        <dbReference type="EMBL" id="ARN80684.1"/>
    </source>
</evidence>
<dbReference type="GO" id="GO:0003676">
    <property type="term" value="F:nucleic acid binding"/>
    <property type="evidence" value="ECO:0007669"/>
    <property type="project" value="InterPro"/>
</dbReference>